<proteinExistence type="predicted"/>
<dbReference type="OrthoDB" id="289395at2"/>
<keyword evidence="3" id="KW-1185">Reference proteome</keyword>
<name>A0A5C6BWW6_9BACT</name>
<reference evidence="2 3" key="1">
    <citation type="journal article" date="2020" name="Antonie Van Leeuwenhoek">
        <title>Rhodopirellula heiligendammensis sp. nov., Rhodopirellula pilleata sp. nov., and Rhodopirellula solitaria sp. nov. isolated from natural or artificial marine surfaces in Northern Germany and California, USA, and emended description of the genus Rhodopirellula.</title>
        <authorList>
            <person name="Kallscheuer N."/>
            <person name="Wiegand S."/>
            <person name="Jogler M."/>
            <person name="Boedeker C."/>
            <person name="Peeters S.H."/>
            <person name="Rast P."/>
            <person name="Heuer A."/>
            <person name="Jetten M.S.M."/>
            <person name="Rohde M."/>
            <person name="Jogler C."/>
        </authorList>
    </citation>
    <scope>NUCLEOTIDE SEQUENCE [LARGE SCALE GENOMIC DNA]</scope>
    <source>
        <strain evidence="2 3">Poly21</strain>
    </source>
</reference>
<dbReference type="Proteomes" id="UP000319908">
    <property type="component" value="Unassembled WGS sequence"/>
</dbReference>
<sequence length="75" mass="8443">MSFSSEAEFDANTPSSGADCAHDAIAPLDWHSLSQRFVDDVIETEFGMEIERDLAVMHDKLSQFATPISARRERR</sequence>
<comment type="caution">
    <text evidence="2">The sequence shown here is derived from an EMBL/GenBank/DDBJ whole genome shotgun (WGS) entry which is preliminary data.</text>
</comment>
<dbReference type="EMBL" id="SJPU01000002">
    <property type="protein sequence ID" value="TWU15169.1"/>
    <property type="molecule type" value="Genomic_DNA"/>
</dbReference>
<evidence type="ECO:0000313" key="3">
    <source>
        <dbReference type="Proteomes" id="UP000319908"/>
    </source>
</evidence>
<protein>
    <submittedName>
        <fullName evidence="2">Uncharacterized protein</fullName>
    </submittedName>
</protein>
<evidence type="ECO:0000313" key="2">
    <source>
        <dbReference type="EMBL" id="TWU15169.1"/>
    </source>
</evidence>
<organism evidence="2 3">
    <name type="scientific">Allorhodopirellula heiligendammensis</name>
    <dbReference type="NCBI Taxonomy" id="2714739"/>
    <lineage>
        <taxon>Bacteria</taxon>
        <taxon>Pseudomonadati</taxon>
        <taxon>Planctomycetota</taxon>
        <taxon>Planctomycetia</taxon>
        <taxon>Pirellulales</taxon>
        <taxon>Pirellulaceae</taxon>
        <taxon>Allorhodopirellula</taxon>
    </lineage>
</organism>
<dbReference type="AlphaFoldDB" id="A0A5C6BWW6"/>
<evidence type="ECO:0000256" key="1">
    <source>
        <dbReference type="SAM" id="MobiDB-lite"/>
    </source>
</evidence>
<gene>
    <name evidence="2" type="ORF">Poly21_23610</name>
</gene>
<accession>A0A5C6BWW6</accession>
<feature type="region of interest" description="Disordered" evidence="1">
    <location>
        <begin position="1"/>
        <end position="21"/>
    </location>
</feature>
<dbReference type="RefSeq" id="WP_146407108.1">
    <property type="nucleotide sequence ID" value="NZ_SJPU01000002.1"/>
</dbReference>